<dbReference type="EMBL" id="CP040058">
    <property type="protein sequence ID" value="QCP35085.1"/>
    <property type="molecule type" value="Genomic_DNA"/>
</dbReference>
<evidence type="ECO:0000313" key="2">
    <source>
        <dbReference type="EMBL" id="QCP35085.1"/>
    </source>
</evidence>
<organism evidence="2 3">
    <name type="scientific">Anaerostipes rhamnosivorans</name>
    <dbReference type="NCBI Taxonomy" id="1229621"/>
    <lineage>
        <taxon>Bacteria</taxon>
        <taxon>Bacillati</taxon>
        <taxon>Bacillota</taxon>
        <taxon>Clostridia</taxon>
        <taxon>Lachnospirales</taxon>
        <taxon>Lachnospiraceae</taxon>
        <taxon>Anaerostipes</taxon>
    </lineage>
</organism>
<gene>
    <name evidence="2" type="ORF">AR1Y2_1631</name>
</gene>
<dbReference type="InterPro" id="IPR027275">
    <property type="entry name" value="PRC-brl_dom"/>
</dbReference>
<name>A0A4P8IE38_9FIRM</name>
<dbReference type="InterPro" id="IPR014238">
    <property type="entry name" value="Spore_YlmC/YmxH"/>
</dbReference>
<reference evidence="2 3" key="1">
    <citation type="submission" date="2019-05" db="EMBL/GenBank/DDBJ databases">
        <title>Complete genome sequencing of Anaerostipes rhamnosivorans.</title>
        <authorList>
            <person name="Bui T.P.N."/>
            <person name="de Vos W.M."/>
        </authorList>
    </citation>
    <scope>NUCLEOTIDE SEQUENCE [LARGE SCALE GENOMIC DNA]</scope>
    <source>
        <strain evidence="2 3">1y2</strain>
    </source>
</reference>
<dbReference type="NCBIfam" id="TIGR02888">
    <property type="entry name" value="spore_YlmC_YmxH"/>
    <property type="match status" value="1"/>
</dbReference>
<feature type="domain" description="PRC-barrel" evidence="1">
    <location>
        <begin position="5"/>
        <end position="77"/>
    </location>
</feature>
<proteinExistence type="predicted"/>
<dbReference type="RefSeq" id="WP_137328512.1">
    <property type="nucleotide sequence ID" value="NZ_CP040058.1"/>
</dbReference>
<evidence type="ECO:0000313" key="3">
    <source>
        <dbReference type="Proteomes" id="UP000298653"/>
    </source>
</evidence>
<accession>A0A4P8IE38</accession>
<keyword evidence="3" id="KW-1185">Reference proteome</keyword>
<dbReference type="PANTHER" id="PTHR40061:SF1">
    <property type="entry name" value="SPORULATION PROTEIN YLMC-RELATED"/>
    <property type="match status" value="1"/>
</dbReference>
<dbReference type="Proteomes" id="UP000298653">
    <property type="component" value="Chromosome"/>
</dbReference>
<dbReference type="InterPro" id="IPR011033">
    <property type="entry name" value="PRC_barrel-like_sf"/>
</dbReference>
<dbReference type="OrthoDB" id="6024937at2"/>
<dbReference type="Gene3D" id="2.30.30.240">
    <property type="entry name" value="PRC-barrel domain"/>
    <property type="match status" value="1"/>
</dbReference>
<sequence length="81" mass="9201">MKFLELREKDVINCRTGDKLGCVIDLEFDPGSGQILCLIVPKATKVLCFAKGEFYYIPYKRIVKIGCDTVLVDIIEKECLK</sequence>
<dbReference type="KEGG" id="arf:AR1Y2_1631"/>
<dbReference type="AlphaFoldDB" id="A0A4P8IE38"/>
<protein>
    <recommendedName>
        <fullName evidence="1">PRC-barrel domain-containing protein</fullName>
    </recommendedName>
</protein>
<dbReference type="SUPFAM" id="SSF50346">
    <property type="entry name" value="PRC-barrel domain"/>
    <property type="match status" value="1"/>
</dbReference>
<dbReference type="Pfam" id="PF05239">
    <property type="entry name" value="PRC"/>
    <property type="match status" value="1"/>
</dbReference>
<dbReference type="PANTHER" id="PTHR40061">
    <property type="entry name" value="SPORULATION PROTEIN YLMC-RELATED"/>
    <property type="match status" value="1"/>
</dbReference>
<evidence type="ECO:0000259" key="1">
    <source>
        <dbReference type="Pfam" id="PF05239"/>
    </source>
</evidence>